<organism evidence="2 3">
    <name type="scientific">Pseudoduganella flava</name>
    <dbReference type="NCBI Taxonomy" id="871742"/>
    <lineage>
        <taxon>Bacteria</taxon>
        <taxon>Pseudomonadati</taxon>
        <taxon>Pseudomonadota</taxon>
        <taxon>Betaproteobacteria</taxon>
        <taxon>Burkholderiales</taxon>
        <taxon>Oxalobacteraceae</taxon>
        <taxon>Telluria group</taxon>
        <taxon>Pseudoduganella</taxon>
    </lineage>
</organism>
<evidence type="ECO:0000313" key="1">
    <source>
        <dbReference type="EMBL" id="QGZ42725.1"/>
    </source>
</evidence>
<accession>A0A562P9A1</accession>
<dbReference type="EMBL" id="CP046904">
    <property type="protein sequence ID" value="QGZ42725.1"/>
    <property type="molecule type" value="Genomic_DNA"/>
</dbReference>
<reference evidence="2" key="2">
    <citation type="submission" date="2019-07" db="EMBL/GenBank/DDBJ databases">
        <authorList>
            <person name="Whitman W."/>
            <person name="Huntemann M."/>
            <person name="Clum A."/>
            <person name="Pillay M."/>
            <person name="Palaniappan K."/>
            <person name="Varghese N."/>
            <person name="Mikhailova N."/>
            <person name="Stamatis D."/>
            <person name="Reddy T."/>
            <person name="Daum C."/>
            <person name="Shapiro N."/>
            <person name="Ivanova N."/>
            <person name="Kyrpides N."/>
            <person name="Woyke T."/>
        </authorList>
    </citation>
    <scope>NUCLEOTIDE SEQUENCE</scope>
    <source>
        <strain evidence="2">CGMCC 1.10685</strain>
    </source>
</reference>
<sequence>MHTTNDRQNTHMRDTIDTIIRQLDDVGRHYAANEMLAWGVPLPVIARVLYEPDRRRQVSPS</sequence>
<evidence type="ECO:0000313" key="4">
    <source>
        <dbReference type="Proteomes" id="UP000437862"/>
    </source>
</evidence>
<dbReference type="RefSeq" id="WP_145881903.1">
    <property type="nucleotide sequence ID" value="NZ_CP046904.1"/>
</dbReference>
<name>A0A562P9A1_9BURK</name>
<dbReference type="AlphaFoldDB" id="A0A562P9A1"/>
<reference evidence="1 4" key="3">
    <citation type="submission" date="2019-12" db="EMBL/GenBank/DDBJ databases">
        <title>Draft Genome Sequences of Six Type Strains of the Genus Massilia.</title>
        <authorList>
            <person name="Miess H."/>
            <person name="Frediansyah A."/>
            <person name="Goeker M."/>
            <person name="Gross H."/>
        </authorList>
    </citation>
    <scope>NUCLEOTIDE SEQUENCE [LARGE SCALE GENOMIC DNA]</scope>
    <source>
        <strain evidence="1 4">DSM 26639</strain>
    </source>
</reference>
<evidence type="ECO:0000313" key="2">
    <source>
        <dbReference type="EMBL" id="TWI41022.1"/>
    </source>
</evidence>
<proteinExistence type="predicted"/>
<evidence type="ECO:0000313" key="3">
    <source>
        <dbReference type="Proteomes" id="UP000315112"/>
    </source>
</evidence>
<reference evidence="2 3" key="1">
    <citation type="journal article" date="2015" name="Stand. Genomic Sci.">
        <title>Genomic Encyclopedia of Bacterial and Archaeal Type Strains, Phase III: the genomes of soil and plant-associated and newly described type strains.</title>
        <authorList>
            <person name="Whitman W.B."/>
            <person name="Woyke T."/>
            <person name="Klenk H.P."/>
            <person name="Zhou Y."/>
            <person name="Lilburn T.G."/>
            <person name="Beck B.J."/>
            <person name="De Vos P."/>
            <person name="Vandamme P."/>
            <person name="Eisen J.A."/>
            <person name="Garrity G."/>
            <person name="Hugenholtz P."/>
            <person name="Kyrpides N.C."/>
        </authorList>
    </citation>
    <scope>NUCLEOTIDE SEQUENCE [LARGE SCALE GENOMIC DNA]</scope>
    <source>
        <strain evidence="2 3">CGMCC 1.10685</strain>
    </source>
</reference>
<dbReference type="EMBL" id="VLKW01000018">
    <property type="protein sequence ID" value="TWI41022.1"/>
    <property type="molecule type" value="Genomic_DNA"/>
</dbReference>
<keyword evidence="4" id="KW-1185">Reference proteome</keyword>
<dbReference type="Proteomes" id="UP000437862">
    <property type="component" value="Chromosome"/>
</dbReference>
<protein>
    <submittedName>
        <fullName evidence="2">Uncharacterized protein</fullName>
    </submittedName>
</protein>
<gene>
    <name evidence="1" type="ORF">GO485_29280</name>
    <name evidence="2" type="ORF">IP92_05742</name>
</gene>
<dbReference type="OrthoDB" id="8780197at2"/>
<dbReference type="Proteomes" id="UP000315112">
    <property type="component" value="Unassembled WGS sequence"/>
</dbReference>